<evidence type="ECO:0000256" key="4">
    <source>
        <dbReference type="ARBA" id="ARBA00022771"/>
    </source>
</evidence>
<dbReference type="GO" id="GO:0009913">
    <property type="term" value="P:epidermal cell differentiation"/>
    <property type="evidence" value="ECO:0007669"/>
    <property type="project" value="TreeGrafter"/>
</dbReference>
<dbReference type="AlphaFoldDB" id="A0A9Q1FRD6"/>
<dbReference type="GO" id="GO:0008270">
    <property type="term" value="F:zinc ion binding"/>
    <property type="evidence" value="ECO:0007669"/>
    <property type="project" value="UniProtKB-KW"/>
</dbReference>
<keyword evidence="6" id="KW-0805">Transcription regulation</keyword>
<evidence type="ECO:0000256" key="3">
    <source>
        <dbReference type="ARBA" id="ARBA00022737"/>
    </source>
</evidence>
<feature type="domain" description="C2H2-type" evidence="12">
    <location>
        <begin position="124"/>
        <end position="151"/>
    </location>
</feature>
<keyword evidence="5" id="KW-0862">Zinc</keyword>
<dbReference type="InterPro" id="IPR036236">
    <property type="entry name" value="Znf_C2H2_sf"/>
</dbReference>
<keyword evidence="2" id="KW-0479">Metal-binding</keyword>
<dbReference type="InterPro" id="IPR027756">
    <property type="entry name" value="Ovo-like"/>
</dbReference>
<evidence type="ECO:0000256" key="7">
    <source>
        <dbReference type="ARBA" id="ARBA00023125"/>
    </source>
</evidence>
<proteinExistence type="predicted"/>
<evidence type="ECO:0000313" key="13">
    <source>
        <dbReference type="EMBL" id="KAJ8364796.1"/>
    </source>
</evidence>
<evidence type="ECO:0000256" key="2">
    <source>
        <dbReference type="ARBA" id="ARBA00022723"/>
    </source>
</evidence>
<protein>
    <recommendedName>
        <fullName evidence="12">C2H2-type domain-containing protein</fullName>
    </recommendedName>
</protein>
<evidence type="ECO:0000256" key="8">
    <source>
        <dbReference type="ARBA" id="ARBA00023163"/>
    </source>
</evidence>
<feature type="compositionally biased region" description="Basic and acidic residues" evidence="11">
    <location>
        <begin position="11"/>
        <end position="32"/>
    </location>
</feature>
<evidence type="ECO:0000256" key="6">
    <source>
        <dbReference type="ARBA" id="ARBA00023015"/>
    </source>
</evidence>
<feature type="compositionally biased region" description="Acidic residues" evidence="11">
    <location>
        <begin position="1"/>
        <end position="10"/>
    </location>
</feature>
<feature type="region of interest" description="Disordered" evidence="11">
    <location>
        <begin position="233"/>
        <end position="264"/>
    </location>
</feature>
<evidence type="ECO:0000259" key="12">
    <source>
        <dbReference type="PROSITE" id="PS50157"/>
    </source>
</evidence>
<dbReference type="SMART" id="SM00355">
    <property type="entry name" value="ZnF_C2H2"/>
    <property type="match status" value="4"/>
</dbReference>
<evidence type="ECO:0000256" key="9">
    <source>
        <dbReference type="ARBA" id="ARBA00023242"/>
    </source>
</evidence>
<gene>
    <name evidence="13" type="ORF">SKAU_G00136270</name>
</gene>
<comment type="caution">
    <text evidence="13">The sequence shown here is derived from an EMBL/GenBank/DDBJ whole genome shotgun (WGS) entry which is preliminary data.</text>
</comment>
<accession>A0A9Q1FRD6</accession>
<dbReference type="PROSITE" id="PS50157">
    <property type="entry name" value="ZINC_FINGER_C2H2_2"/>
    <property type="match status" value="4"/>
</dbReference>
<keyword evidence="8" id="KW-0804">Transcription</keyword>
<organism evidence="13 14">
    <name type="scientific">Synaphobranchus kaupii</name>
    <name type="common">Kaup's arrowtooth eel</name>
    <dbReference type="NCBI Taxonomy" id="118154"/>
    <lineage>
        <taxon>Eukaryota</taxon>
        <taxon>Metazoa</taxon>
        <taxon>Chordata</taxon>
        <taxon>Craniata</taxon>
        <taxon>Vertebrata</taxon>
        <taxon>Euteleostomi</taxon>
        <taxon>Actinopterygii</taxon>
        <taxon>Neopterygii</taxon>
        <taxon>Teleostei</taxon>
        <taxon>Anguilliformes</taxon>
        <taxon>Synaphobranchidae</taxon>
        <taxon>Synaphobranchus</taxon>
    </lineage>
</organism>
<dbReference type="InterPro" id="IPR013087">
    <property type="entry name" value="Znf_C2H2_type"/>
</dbReference>
<sequence length="264" mass="28980">MEEEEEEEGDRDLKGREVLNGSEDRNGREERTVPQLKASSARGKQKISQAEIQENEVLSDLLFQYPVSQSQSSSYFVAGSMVIDSMAGAEPNQQVPPPVPMAPATTSSCAAGPSPSSQGSETSFDCTHCGKSLRSRKNYSKHMFIHSGQKPHQCSICWRSFSLRDYLLKHMVVHTGVRAFQCSVCGKRFTQKSSLNVHMRTHRSERTFSCAVCHRAFTHRTLLERHALQHAHILPPKPGPSSSGSTTMGTGLTTVNISSNGGTS</sequence>
<evidence type="ECO:0000256" key="1">
    <source>
        <dbReference type="ARBA" id="ARBA00004123"/>
    </source>
</evidence>
<reference evidence="13" key="1">
    <citation type="journal article" date="2023" name="Science">
        <title>Genome structures resolve the early diversification of teleost fishes.</title>
        <authorList>
            <person name="Parey E."/>
            <person name="Louis A."/>
            <person name="Montfort J."/>
            <person name="Bouchez O."/>
            <person name="Roques C."/>
            <person name="Iampietro C."/>
            <person name="Lluch J."/>
            <person name="Castinel A."/>
            <person name="Donnadieu C."/>
            <person name="Desvignes T."/>
            <person name="Floi Bucao C."/>
            <person name="Jouanno E."/>
            <person name="Wen M."/>
            <person name="Mejri S."/>
            <person name="Dirks R."/>
            <person name="Jansen H."/>
            <person name="Henkel C."/>
            <person name="Chen W.J."/>
            <person name="Zahm M."/>
            <person name="Cabau C."/>
            <person name="Klopp C."/>
            <person name="Thompson A.W."/>
            <person name="Robinson-Rechavi M."/>
            <person name="Braasch I."/>
            <person name="Lecointre G."/>
            <person name="Bobe J."/>
            <person name="Postlethwait J.H."/>
            <person name="Berthelot C."/>
            <person name="Roest Crollius H."/>
            <person name="Guiguen Y."/>
        </authorList>
    </citation>
    <scope>NUCLEOTIDE SEQUENCE</scope>
    <source>
        <strain evidence="13">WJC10195</strain>
    </source>
</reference>
<dbReference type="Proteomes" id="UP001152622">
    <property type="component" value="Chromosome 4"/>
</dbReference>
<dbReference type="GO" id="GO:0000981">
    <property type="term" value="F:DNA-binding transcription factor activity, RNA polymerase II-specific"/>
    <property type="evidence" value="ECO:0007669"/>
    <property type="project" value="TreeGrafter"/>
</dbReference>
<keyword evidence="9" id="KW-0539">Nucleus</keyword>
<evidence type="ECO:0000256" key="10">
    <source>
        <dbReference type="PROSITE-ProRule" id="PRU00042"/>
    </source>
</evidence>
<feature type="domain" description="C2H2-type" evidence="12">
    <location>
        <begin position="208"/>
        <end position="235"/>
    </location>
</feature>
<evidence type="ECO:0000256" key="11">
    <source>
        <dbReference type="SAM" id="MobiDB-lite"/>
    </source>
</evidence>
<feature type="compositionally biased region" description="Low complexity" evidence="11">
    <location>
        <begin position="240"/>
        <end position="254"/>
    </location>
</feature>
<feature type="region of interest" description="Disordered" evidence="11">
    <location>
        <begin position="1"/>
        <end position="48"/>
    </location>
</feature>
<feature type="compositionally biased region" description="Polar residues" evidence="11">
    <location>
        <begin position="255"/>
        <end position="264"/>
    </location>
</feature>
<dbReference type="EMBL" id="JAINUF010000004">
    <property type="protein sequence ID" value="KAJ8364796.1"/>
    <property type="molecule type" value="Genomic_DNA"/>
</dbReference>
<dbReference type="FunFam" id="3.30.160.60:FF:000304">
    <property type="entry name" value="Zinc finger and BTB domain-containing protein 20"/>
    <property type="match status" value="1"/>
</dbReference>
<dbReference type="GO" id="GO:0000978">
    <property type="term" value="F:RNA polymerase II cis-regulatory region sequence-specific DNA binding"/>
    <property type="evidence" value="ECO:0007669"/>
    <property type="project" value="TreeGrafter"/>
</dbReference>
<dbReference type="Pfam" id="PF00096">
    <property type="entry name" value="zf-C2H2"/>
    <property type="match status" value="4"/>
</dbReference>
<dbReference type="SUPFAM" id="SSF57667">
    <property type="entry name" value="beta-beta-alpha zinc fingers"/>
    <property type="match status" value="2"/>
</dbReference>
<name>A0A9Q1FRD6_SYNKA</name>
<comment type="subcellular location">
    <subcellularLocation>
        <location evidence="1">Nucleus</location>
    </subcellularLocation>
</comment>
<keyword evidence="14" id="KW-1185">Reference proteome</keyword>
<keyword evidence="3" id="KW-0677">Repeat</keyword>
<evidence type="ECO:0000313" key="14">
    <source>
        <dbReference type="Proteomes" id="UP001152622"/>
    </source>
</evidence>
<dbReference type="Gene3D" id="3.30.160.60">
    <property type="entry name" value="Classic Zinc Finger"/>
    <property type="match status" value="4"/>
</dbReference>
<dbReference type="PANTHER" id="PTHR10032:SF272">
    <property type="entry name" value="OVO-LIKE ZINC FINGER 1A-RELATED"/>
    <property type="match status" value="1"/>
</dbReference>
<feature type="domain" description="C2H2-type" evidence="12">
    <location>
        <begin position="180"/>
        <end position="207"/>
    </location>
</feature>
<feature type="compositionally biased region" description="Polar residues" evidence="11">
    <location>
        <begin position="105"/>
        <end position="122"/>
    </location>
</feature>
<dbReference type="OrthoDB" id="10261408at2759"/>
<dbReference type="GO" id="GO:0005634">
    <property type="term" value="C:nucleus"/>
    <property type="evidence" value="ECO:0007669"/>
    <property type="project" value="UniProtKB-SubCell"/>
</dbReference>
<dbReference type="PROSITE" id="PS00028">
    <property type="entry name" value="ZINC_FINGER_C2H2_1"/>
    <property type="match status" value="4"/>
</dbReference>
<dbReference type="PANTHER" id="PTHR10032">
    <property type="entry name" value="ZINC FINGER PROTEIN WITH KRAB AND SCAN DOMAINS"/>
    <property type="match status" value="1"/>
</dbReference>
<feature type="region of interest" description="Disordered" evidence="11">
    <location>
        <begin position="88"/>
        <end position="122"/>
    </location>
</feature>
<keyword evidence="7" id="KW-0238">DNA-binding</keyword>
<feature type="domain" description="C2H2-type" evidence="12">
    <location>
        <begin position="152"/>
        <end position="179"/>
    </location>
</feature>
<keyword evidence="4 10" id="KW-0863">Zinc-finger</keyword>
<evidence type="ECO:0000256" key="5">
    <source>
        <dbReference type="ARBA" id="ARBA00022833"/>
    </source>
</evidence>
<dbReference type="FunFam" id="3.30.160.60:FF:000315">
    <property type="entry name" value="Zinc finger and BTB domain-containing protein 20"/>
    <property type="match status" value="1"/>
</dbReference>